<feature type="non-terminal residue" evidence="1">
    <location>
        <position position="1"/>
    </location>
</feature>
<protein>
    <submittedName>
        <fullName evidence="1">Cystatin</fullName>
    </submittedName>
</protein>
<dbReference type="AlphaFoldDB" id="A0A131ZAW0"/>
<accession>A0A131ZAW0</accession>
<dbReference type="EMBL" id="GEDV01000595">
    <property type="protein sequence ID" value="JAP87962.1"/>
    <property type="molecule type" value="Transcribed_RNA"/>
</dbReference>
<proteinExistence type="predicted"/>
<name>A0A131ZAW0_RHIAP</name>
<organism evidence="1">
    <name type="scientific">Rhipicephalus appendiculatus</name>
    <name type="common">Brown ear tick</name>
    <dbReference type="NCBI Taxonomy" id="34631"/>
    <lineage>
        <taxon>Eukaryota</taxon>
        <taxon>Metazoa</taxon>
        <taxon>Ecdysozoa</taxon>
        <taxon>Arthropoda</taxon>
        <taxon>Chelicerata</taxon>
        <taxon>Arachnida</taxon>
        <taxon>Acari</taxon>
        <taxon>Parasitiformes</taxon>
        <taxon>Ixodida</taxon>
        <taxon>Ixodoidea</taxon>
        <taxon>Ixodidae</taxon>
        <taxon>Rhipicephalinae</taxon>
        <taxon>Rhipicephalus</taxon>
        <taxon>Rhipicephalus</taxon>
    </lineage>
</organism>
<sequence length="139" mass="15801">YSVHFRVASKPWTCGFTQEDMAAVHASMLLIGLSVSFCRESLGVGGWVEARHPNTNTYRHLAELAYKDQKPLRSRGCTYLVTQARRKFVEGAQYNIAFIVYRGEVMIEKCITLIVVPQPGAVPFRMTVAKFWCRRTPSK</sequence>
<evidence type="ECO:0000313" key="1">
    <source>
        <dbReference type="EMBL" id="JAP87962.1"/>
    </source>
</evidence>
<reference evidence="1" key="1">
    <citation type="journal article" date="2016" name="Ticks Tick Borne Dis.">
        <title>De novo assembly and annotation of the salivary gland transcriptome of Rhipicephalus appendiculatus male and female ticks during blood feeding.</title>
        <authorList>
            <person name="de Castro M.H."/>
            <person name="de Klerk D."/>
            <person name="Pienaar R."/>
            <person name="Latif A.A."/>
            <person name="Rees D.J."/>
            <person name="Mans B.J."/>
        </authorList>
    </citation>
    <scope>NUCLEOTIDE SEQUENCE</scope>
    <source>
        <tissue evidence="1">Salivary glands</tissue>
    </source>
</reference>